<feature type="transmembrane region" description="Helical" evidence="5">
    <location>
        <begin position="46"/>
        <end position="69"/>
    </location>
</feature>
<feature type="transmembrane region" description="Helical" evidence="5">
    <location>
        <begin position="807"/>
        <end position="830"/>
    </location>
</feature>
<dbReference type="PANTHER" id="PTHR43077:SF5">
    <property type="entry name" value="PHAGE INFECTION PROTEIN"/>
    <property type="match status" value="1"/>
</dbReference>
<protein>
    <submittedName>
        <fullName evidence="6">YhgE/Pip domain-containing protein</fullName>
    </submittedName>
</protein>
<comment type="caution">
    <text evidence="6">The sequence shown here is derived from an EMBL/GenBank/DDBJ whole genome shotgun (WGS) entry which is preliminary data.</text>
</comment>
<evidence type="ECO:0000256" key="5">
    <source>
        <dbReference type="SAM" id="Phobius"/>
    </source>
</evidence>
<dbReference type="Gene3D" id="1.10.287.950">
    <property type="entry name" value="Methyl-accepting chemotaxis protein"/>
    <property type="match status" value="3"/>
</dbReference>
<comment type="subcellular location">
    <subcellularLocation>
        <location evidence="1">Membrane</location>
        <topology evidence="1">Multi-pass membrane protein</topology>
    </subcellularLocation>
</comment>
<sequence>MYACTNTLAHASSTKRKISQNIRKRCKGVSISMRGNLMSESNIKTASWRTIIAMVLLPLMVFGVFLGLANSKSAPKGAIVNNDKSAMVAGESMKLGDEVSKGMIDDPNIAWEVVDAVTAERGLKDGTYAASVTIPKDFTANASSFTNNKASQVNNAKLLIDVSENTTLADGLIAQIVNSVATDSVNQALTTGYVDGVMDGFNQVGNSFVQIVDGARQIESGSTELAAGTSEASSGAGELVDGMRQLADGGHELYSGTNELSFGAKQLSDGAGQLSAGTGELSAGANELGAGAAQLNSGANDLAVGASSLDAGAQQVAGGAGELAAGTTVLKAGSAELAAGAVQFAAGIPELQAGATSLKDGVAQYTAGVAQAKPGADQLAAGLSQLSATMKVLADPNADPATPPMSDFVAGFQASGIDQQVAAVCTQLGSPAGCDQAVMQIATGSFIGGVQALAGATAPDIQTMSTGMNELQAGLNQLVANNDGLNTGATQLEQGVMQVQGYANELATGAGQLDAGVQQVDAGAQSLAGGANELAGGTSQVSSGAAELAQGTSQLAGGASQLVAGVSQLNSGALEVRMGAGELATGAKQLNSGAGELSAGIDEARSGAGELNDGLKQINDGTVQLNQGTKTFTSELVKGQGDLPKFTKSDREVLSKAAAVPVMKMDIVQPGTFAMIGILIAGLIWGVAFLAFAGRAVAGAASSKSWAAGLTKVGAVSVLMGAVLGGIGAFAAEASGATVVSLILVGAVLGASFLFIMHALVGWLGNIGRAIAIGLLALTLVIGITEGTSPWLRALGKISPLENGSDLIRAVLSGGSIGGLALGAAVFLLIGLGGSFALSLKGKALASPATA</sequence>
<gene>
    <name evidence="6" type="ORF">EZJ44_01430</name>
</gene>
<keyword evidence="4 5" id="KW-0472">Membrane</keyword>
<dbReference type="GO" id="GO:0016020">
    <property type="term" value="C:membrane"/>
    <property type="evidence" value="ECO:0007669"/>
    <property type="project" value="UniProtKB-SubCell"/>
</dbReference>
<proteinExistence type="predicted"/>
<keyword evidence="2 5" id="KW-0812">Transmembrane</keyword>
<dbReference type="PANTHER" id="PTHR43077">
    <property type="entry name" value="TRANSPORT PERMEASE YVFS-RELATED"/>
    <property type="match status" value="1"/>
</dbReference>
<dbReference type="NCBIfam" id="TIGR03057">
    <property type="entry name" value="xxxLxxG_by_4"/>
    <property type="match status" value="9"/>
</dbReference>
<keyword evidence="3 5" id="KW-1133">Transmembrane helix</keyword>
<dbReference type="Proteomes" id="UP000293036">
    <property type="component" value="Unassembled WGS sequence"/>
</dbReference>
<evidence type="ECO:0000256" key="2">
    <source>
        <dbReference type="ARBA" id="ARBA00022692"/>
    </source>
</evidence>
<name>A0A4V2KRB8_9ACTO</name>
<dbReference type="EMBL" id="SJDT01000001">
    <property type="protein sequence ID" value="TBW23824.1"/>
    <property type="molecule type" value="Genomic_DNA"/>
</dbReference>
<evidence type="ECO:0000256" key="3">
    <source>
        <dbReference type="ARBA" id="ARBA00022989"/>
    </source>
</evidence>
<evidence type="ECO:0000256" key="4">
    <source>
        <dbReference type="ARBA" id="ARBA00023136"/>
    </source>
</evidence>
<feature type="transmembrane region" description="Helical" evidence="5">
    <location>
        <begin position="673"/>
        <end position="693"/>
    </location>
</feature>
<feature type="transmembrane region" description="Helical" evidence="5">
    <location>
        <begin position="713"/>
        <end position="732"/>
    </location>
</feature>
<dbReference type="InterPro" id="IPR023908">
    <property type="entry name" value="xxxLxxG_rpt"/>
</dbReference>
<evidence type="ECO:0000256" key="1">
    <source>
        <dbReference type="ARBA" id="ARBA00004141"/>
    </source>
</evidence>
<evidence type="ECO:0000313" key="7">
    <source>
        <dbReference type="Proteomes" id="UP000293036"/>
    </source>
</evidence>
<dbReference type="InterPro" id="IPR051328">
    <property type="entry name" value="T7SS_ABC-Transporter"/>
</dbReference>
<dbReference type="SUPFAM" id="SSF58104">
    <property type="entry name" value="Methyl-accepting chemotaxis protein (MCP) signaling domain"/>
    <property type="match status" value="1"/>
</dbReference>
<feature type="transmembrane region" description="Helical" evidence="5">
    <location>
        <begin position="739"/>
        <end position="761"/>
    </location>
</feature>
<dbReference type="AlphaFoldDB" id="A0A4V2KRB8"/>
<keyword evidence="7" id="KW-1185">Reference proteome</keyword>
<accession>A0A4V2KRB8</accession>
<dbReference type="InterPro" id="IPR011049">
    <property type="entry name" value="Serralysin-like_metalloprot_C"/>
</dbReference>
<reference evidence="6 7" key="1">
    <citation type="submission" date="2019-02" db="EMBL/GenBank/DDBJ databases">
        <title>Arcanobacterium bovis sp. nov., isolated from the milk of a cow with mastitis.</title>
        <authorList>
            <person name="Sammra O."/>
            <person name="Foster G."/>
            <person name="Hassan A."/>
            <person name="Alssahen M."/>
            <person name="Laemmler C."/>
            <person name="Borowiak M."/>
            <person name="Malorny B."/>
            <person name="Abdulmawjood A."/>
        </authorList>
    </citation>
    <scope>NUCLEOTIDE SEQUENCE [LARGE SCALE GENOMIC DNA]</scope>
    <source>
        <strain evidence="6 7">C605018/01/1</strain>
    </source>
</reference>
<evidence type="ECO:0000313" key="6">
    <source>
        <dbReference type="EMBL" id="TBW23824.1"/>
    </source>
</evidence>
<dbReference type="SUPFAM" id="SSF101967">
    <property type="entry name" value="Adhesin YadA, collagen-binding domain"/>
    <property type="match status" value="1"/>
</dbReference>
<organism evidence="6 7">
    <name type="scientific">Arcanobacterium bovis</name>
    <dbReference type="NCBI Taxonomy" id="2529275"/>
    <lineage>
        <taxon>Bacteria</taxon>
        <taxon>Bacillati</taxon>
        <taxon>Actinomycetota</taxon>
        <taxon>Actinomycetes</taxon>
        <taxon>Actinomycetales</taxon>
        <taxon>Actinomycetaceae</taxon>
        <taxon>Arcanobacterium</taxon>
    </lineage>
</organism>
<dbReference type="OrthoDB" id="9811483at2"/>
<feature type="transmembrane region" description="Helical" evidence="5">
    <location>
        <begin position="767"/>
        <end position="786"/>
    </location>
</feature>